<evidence type="ECO:0000256" key="2">
    <source>
        <dbReference type="SAM" id="MobiDB-lite"/>
    </source>
</evidence>
<evidence type="ECO:0000313" key="6">
    <source>
        <dbReference type="Ensembl" id="ENSENLP00000044870.1"/>
    </source>
</evidence>
<dbReference type="Ensembl" id="ENSENLT00000045982.1">
    <property type="protein sequence ID" value="ENSENLP00000044870.1"/>
    <property type="gene ID" value="ENSENLG00000019102.1"/>
</dbReference>
<feature type="region of interest" description="Disordered" evidence="2">
    <location>
        <begin position="782"/>
        <end position="812"/>
    </location>
</feature>
<dbReference type="InterPro" id="IPR013783">
    <property type="entry name" value="Ig-like_fold"/>
</dbReference>
<keyword evidence="1" id="KW-0677">Repeat</keyword>
<organism evidence="6 7">
    <name type="scientific">Echeneis naucrates</name>
    <name type="common">Live sharksucker</name>
    <dbReference type="NCBI Taxonomy" id="173247"/>
    <lineage>
        <taxon>Eukaryota</taxon>
        <taxon>Metazoa</taxon>
        <taxon>Chordata</taxon>
        <taxon>Craniata</taxon>
        <taxon>Vertebrata</taxon>
        <taxon>Euteleostomi</taxon>
        <taxon>Actinopterygii</taxon>
        <taxon>Neopterygii</taxon>
        <taxon>Teleostei</taxon>
        <taxon>Neoteleostei</taxon>
        <taxon>Acanthomorphata</taxon>
        <taxon>Carangaria</taxon>
        <taxon>Carangiformes</taxon>
        <taxon>Echeneidae</taxon>
        <taxon>Echeneis</taxon>
    </lineage>
</organism>
<dbReference type="CDD" id="cd00063">
    <property type="entry name" value="FN3"/>
    <property type="match status" value="2"/>
</dbReference>
<dbReference type="Gene3D" id="2.60.40.10">
    <property type="entry name" value="Immunoglobulins"/>
    <property type="match status" value="7"/>
</dbReference>
<reference evidence="6" key="3">
    <citation type="submission" date="2025-09" db="UniProtKB">
        <authorList>
            <consortium name="Ensembl"/>
        </authorList>
    </citation>
    <scope>IDENTIFICATION</scope>
</reference>
<keyword evidence="7" id="KW-1185">Reference proteome</keyword>
<dbReference type="InterPro" id="IPR050964">
    <property type="entry name" value="Striated_Muscle_Regulatory"/>
</dbReference>
<dbReference type="Pfam" id="PF17971">
    <property type="entry name" value="LIFR_D2"/>
    <property type="match status" value="1"/>
</dbReference>
<dbReference type="PANTHER" id="PTHR13817">
    <property type="entry name" value="TITIN"/>
    <property type="match status" value="1"/>
</dbReference>
<dbReference type="SUPFAM" id="SSF49265">
    <property type="entry name" value="Fibronectin type III"/>
    <property type="match status" value="2"/>
</dbReference>
<dbReference type="FunFam" id="2.60.40.10:FF:000607">
    <property type="entry name" value="Leukemia inhibitory factor receptor"/>
    <property type="match status" value="1"/>
</dbReference>
<keyword evidence="4" id="KW-0732">Signal</keyword>
<evidence type="ECO:0000256" key="3">
    <source>
        <dbReference type="SAM" id="Phobius"/>
    </source>
</evidence>
<dbReference type="AlphaFoldDB" id="A0A665WM98"/>
<dbReference type="InterPro" id="IPR036116">
    <property type="entry name" value="FN3_sf"/>
</dbReference>
<keyword evidence="3" id="KW-0812">Transmembrane</keyword>
<evidence type="ECO:0000256" key="4">
    <source>
        <dbReference type="SAM" id="SignalP"/>
    </source>
</evidence>
<dbReference type="PANTHER" id="PTHR13817:SF166">
    <property type="entry name" value="NEURONAL IGCAM-RELATED"/>
    <property type="match status" value="1"/>
</dbReference>
<name>A0A665WM98_ECHNA</name>
<dbReference type="OrthoDB" id="6382334at2759"/>
<dbReference type="PROSITE" id="PS50853">
    <property type="entry name" value="FN3"/>
    <property type="match status" value="2"/>
</dbReference>
<feature type="chain" id="PRO_5025385632" evidence="4">
    <location>
        <begin position="20"/>
        <end position="844"/>
    </location>
</feature>
<feature type="transmembrane region" description="Helical" evidence="3">
    <location>
        <begin position="704"/>
        <end position="722"/>
    </location>
</feature>
<keyword evidence="3" id="KW-0472">Membrane</keyword>
<feature type="signal peptide" evidence="4">
    <location>
        <begin position="1"/>
        <end position="19"/>
    </location>
</feature>
<reference evidence="6" key="2">
    <citation type="submission" date="2025-08" db="UniProtKB">
        <authorList>
            <consortium name="Ensembl"/>
        </authorList>
    </citation>
    <scope>IDENTIFICATION</scope>
</reference>
<dbReference type="Proteomes" id="UP000472264">
    <property type="component" value="Chromosome 9"/>
</dbReference>
<evidence type="ECO:0000256" key="1">
    <source>
        <dbReference type="ARBA" id="ARBA00022737"/>
    </source>
</evidence>
<dbReference type="OMA" id="FNIYGCT"/>
<dbReference type="Pfam" id="PF25552">
    <property type="entry name" value="LIFR_D4"/>
    <property type="match status" value="1"/>
</dbReference>
<feature type="domain" description="Fibronectin type-III" evidence="5">
    <location>
        <begin position="312"/>
        <end position="406"/>
    </location>
</feature>
<keyword evidence="3" id="KW-1133">Transmembrane helix</keyword>
<sequence>MKRFRRSLVTLLGLYLTLSGDHSGCCLNSDWQLPEPHITNLQADHDKQSLSVTWRVNHSSLVVDINEIQVSRSEDHTVIYRRNISTPYSNSQDNTWTWTSELPLQCVDHSVRIRYFYQHVPSPWSEWETNNGVDPEKETMAFALQKVLREGTSSTFCCVSSKGVNVTNMTINQSNYSVTNIGARVKVITVPYLIIPSNIFETTSVICSDTKNEPKYSWWKVISHPKKPTNLSCATSNMATIICTWDTAKSDKSQPKYILQIENSNQSPINCETASCTFAAIPQLEVYNISVVVKNQVWEEKESYSFNISERVVPALKWDKVTPRVTDISLSWIIQGNLTQRSFLCQATVEPGNDTELNCNAVNGTCYVKLEHLLPGTSYSVKVRCSANGRLWGKWTDLIQFKTYPLMTLNLWRTIKRSDSHSRHITLLWMLNTPESALTKEIRGYTVQWRQDGQNKTEWRDSAQTQADVFIGPGRYDFTVQAVFQTFAIAAHITLPESEDGEDRQVVTGMRSVAGGFNLSWTEQDTAICGYTVEWCILGDSEPCTLRWINMQKGNNTLFLPASNFNASCSYTFNIYGCTVNGHRLLEIKTGCSRELDAVHSLSLVVKPVQRTASSVTLEWHHREHICNATHSGFITGYLITVQEVESNVLPDTEVSDPLKHSLTIEGLKQNQKYTFSVKALTVAGPGKPTNVTIWTRTNYSDELVNVLTPILLLLVFTVLLWPRRRMLKEIFTYPAGMNIKTLEIDSFLQEVGERLQSQQVDECISCDIEILNAWLPLSEAPTLGDPEPPSVRSTPGSQSSLFPASASDAPPQDYCPQSATLLGEVAAARTTCITNKSYLYSAA</sequence>
<gene>
    <name evidence="6" type="primary">osmr</name>
</gene>
<reference evidence="6" key="1">
    <citation type="submission" date="2021-04" db="EMBL/GenBank/DDBJ databases">
        <authorList>
            <consortium name="Wellcome Sanger Institute Data Sharing"/>
        </authorList>
    </citation>
    <scope>NUCLEOTIDE SEQUENCE [LARGE SCALE GENOMIC DNA]</scope>
</reference>
<dbReference type="Pfam" id="PF00041">
    <property type="entry name" value="fn3"/>
    <property type="match status" value="1"/>
</dbReference>
<accession>A0A665WM98</accession>
<protein>
    <submittedName>
        <fullName evidence="6">Leukemia inhibitory factor receptor-like</fullName>
    </submittedName>
</protein>
<dbReference type="SMART" id="SM00060">
    <property type="entry name" value="FN3"/>
    <property type="match status" value="2"/>
</dbReference>
<dbReference type="InParanoid" id="A0A665WM98"/>
<dbReference type="InterPro" id="IPR003961">
    <property type="entry name" value="FN3_dom"/>
</dbReference>
<feature type="compositionally biased region" description="Polar residues" evidence="2">
    <location>
        <begin position="792"/>
        <end position="803"/>
    </location>
</feature>
<dbReference type="InterPro" id="IPR040817">
    <property type="entry name" value="LIFR_D2"/>
</dbReference>
<evidence type="ECO:0000313" key="7">
    <source>
        <dbReference type="Proteomes" id="UP000472264"/>
    </source>
</evidence>
<proteinExistence type="predicted"/>
<feature type="domain" description="Fibronectin type-III" evidence="5">
    <location>
        <begin position="598"/>
        <end position="701"/>
    </location>
</feature>
<evidence type="ECO:0000259" key="5">
    <source>
        <dbReference type="PROSITE" id="PS50853"/>
    </source>
</evidence>